<dbReference type="Proteomes" id="UP000767238">
    <property type="component" value="Unassembled WGS sequence"/>
</dbReference>
<feature type="domain" description="Peptidase S53 activation" evidence="2">
    <location>
        <begin position="26"/>
        <end position="96"/>
    </location>
</feature>
<gene>
    <name evidence="3" type="ORF">KCV03_g2131</name>
</gene>
<sequence length="96" mass="10559">MHFWAPFALFACVNGLLMDKLDHVPQGWSEIGSPSSSTRFKLSIALIPADKEPLHKTLANISTPGHENETELETVVRPSETSINAVLKFLEDSGIQ</sequence>
<name>A0A9P8GKR3_AURME</name>
<feature type="non-terminal residue" evidence="3">
    <location>
        <position position="96"/>
    </location>
</feature>
<dbReference type="InterPro" id="IPR015366">
    <property type="entry name" value="S53_propep"/>
</dbReference>
<dbReference type="GO" id="GO:0008236">
    <property type="term" value="F:serine-type peptidase activity"/>
    <property type="evidence" value="ECO:0007669"/>
    <property type="project" value="InterPro"/>
</dbReference>
<evidence type="ECO:0000313" key="3">
    <source>
        <dbReference type="EMBL" id="KAH0228098.1"/>
    </source>
</evidence>
<dbReference type="SUPFAM" id="SSF54897">
    <property type="entry name" value="Protease propeptides/inhibitors"/>
    <property type="match status" value="1"/>
</dbReference>
<evidence type="ECO:0000313" key="4">
    <source>
        <dbReference type="Proteomes" id="UP000767238"/>
    </source>
</evidence>
<comment type="caution">
    <text evidence="3">The sequence shown here is derived from an EMBL/GenBank/DDBJ whole genome shotgun (WGS) entry which is preliminary data.</text>
</comment>
<dbReference type="AlphaFoldDB" id="A0A9P8GKR3"/>
<keyword evidence="1" id="KW-0732">Signal</keyword>
<dbReference type="EMBL" id="JAHFYH010000009">
    <property type="protein sequence ID" value="KAH0228098.1"/>
    <property type="molecule type" value="Genomic_DNA"/>
</dbReference>
<dbReference type="OrthoDB" id="409122at2759"/>
<accession>A0A9P8GKR3</accession>
<organism evidence="3 4">
    <name type="scientific">Aureobasidium melanogenum</name>
    <name type="common">Aureobasidium pullulans var. melanogenum</name>
    <dbReference type="NCBI Taxonomy" id="46634"/>
    <lineage>
        <taxon>Eukaryota</taxon>
        <taxon>Fungi</taxon>
        <taxon>Dikarya</taxon>
        <taxon>Ascomycota</taxon>
        <taxon>Pezizomycotina</taxon>
        <taxon>Dothideomycetes</taxon>
        <taxon>Dothideomycetidae</taxon>
        <taxon>Dothideales</taxon>
        <taxon>Saccotheciaceae</taxon>
        <taxon>Aureobasidium</taxon>
    </lineage>
</organism>
<dbReference type="Pfam" id="PF09286">
    <property type="entry name" value="Pro-kuma_activ"/>
    <property type="match status" value="1"/>
</dbReference>
<reference evidence="3" key="1">
    <citation type="journal article" date="2021" name="J Fungi (Basel)">
        <title>Virulence traits and population genomics of the black yeast Aureobasidium melanogenum.</title>
        <authorList>
            <person name="Cernosa A."/>
            <person name="Sun X."/>
            <person name="Gostincar C."/>
            <person name="Fang C."/>
            <person name="Gunde-Cimerman N."/>
            <person name="Song Z."/>
        </authorList>
    </citation>
    <scope>NUCLEOTIDE SEQUENCE</scope>
    <source>
        <strain evidence="3">EXF-8016</strain>
    </source>
</reference>
<feature type="chain" id="PRO_5040491739" description="Peptidase S53 activation domain-containing protein" evidence="1">
    <location>
        <begin position="16"/>
        <end position="96"/>
    </location>
</feature>
<evidence type="ECO:0000259" key="2">
    <source>
        <dbReference type="Pfam" id="PF09286"/>
    </source>
</evidence>
<feature type="signal peptide" evidence="1">
    <location>
        <begin position="1"/>
        <end position="15"/>
    </location>
</feature>
<protein>
    <recommendedName>
        <fullName evidence="2">Peptidase S53 activation domain-containing protein</fullName>
    </recommendedName>
</protein>
<proteinExistence type="predicted"/>
<reference evidence="3" key="2">
    <citation type="submission" date="2021-08" db="EMBL/GenBank/DDBJ databases">
        <authorList>
            <person name="Gostincar C."/>
            <person name="Sun X."/>
            <person name="Song Z."/>
            <person name="Gunde-Cimerman N."/>
        </authorList>
    </citation>
    <scope>NUCLEOTIDE SEQUENCE</scope>
    <source>
        <strain evidence="3">EXF-8016</strain>
    </source>
</reference>
<evidence type="ECO:0000256" key="1">
    <source>
        <dbReference type="SAM" id="SignalP"/>
    </source>
</evidence>